<feature type="compositionally biased region" description="Basic and acidic residues" evidence="1">
    <location>
        <begin position="100"/>
        <end position="121"/>
    </location>
</feature>
<gene>
    <name evidence="2" type="ORF">M0812_19795</name>
</gene>
<feature type="region of interest" description="Disordered" evidence="1">
    <location>
        <begin position="93"/>
        <end position="121"/>
    </location>
</feature>
<reference evidence="2" key="1">
    <citation type="submission" date="2022-08" db="EMBL/GenBank/DDBJ databases">
        <title>Novel sulphate-reducing endosymbionts in the free-living metamonad Anaeramoeba.</title>
        <authorList>
            <person name="Jerlstrom-Hultqvist J."/>
            <person name="Cepicka I."/>
            <person name="Gallot-Lavallee L."/>
            <person name="Salas-Leiva D."/>
            <person name="Curtis B.A."/>
            <person name="Zahonova K."/>
            <person name="Pipaliya S."/>
            <person name="Dacks J."/>
            <person name="Roger A.J."/>
        </authorList>
    </citation>
    <scope>NUCLEOTIDE SEQUENCE</scope>
    <source>
        <strain evidence="2">Busselton2</strain>
    </source>
</reference>
<organism evidence="2 3">
    <name type="scientific">Anaeramoeba flamelloides</name>
    <dbReference type="NCBI Taxonomy" id="1746091"/>
    <lineage>
        <taxon>Eukaryota</taxon>
        <taxon>Metamonada</taxon>
        <taxon>Anaeramoebidae</taxon>
        <taxon>Anaeramoeba</taxon>
    </lineage>
</organism>
<evidence type="ECO:0000313" key="3">
    <source>
        <dbReference type="Proteomes" id="UP001146793"/>
    </source>
</evidence>
<dbReference type="Proteomes" id="UP001146793">
    <property type="component" value="Unassembled WGS sequence"/>
</dbReference>
<dbReference type="EMBL" id="JANTQA010000044">
    <property type="protein sequence ID" value="KAJ3434316.1"/>
    <property type="molecule type" value="Genomic_DNA"/>
</dbReference>
<name>A0AAV7YZR7_9EUKA</name>
<protein>
    <submittedName>
        <fullName evidence="2">Uncharacterized protein</fullName>
    </submittedName>
</protein>
<feature type="region of interest" description="Disordered" evidence="1">
    <location>
        <begin position="178"/>
        <end position="200"/>
    </location>
</feature>
<feature type="compositionally biased region" description="Basic and acidic residues" evidence="1">
    <location>
        <begin position="178"/>
        <end position="189"/>
    </location>
</feature>
<evidence type="ECO:0000313" key="2">
    <source>
        <dbReference type="EMBL" id="KAJ3434316.1"/>
    </source>
</evidence>
<proteinExistence type="predicted"/>
<evidence type="ECO:0000256" key="1">
    <source>
        <dbReference type="SAM" id="MobiDB-lite"/>
    </source>
</evidence>
<comment type="caution">
    <text evidence="2">The sequence shown here is derived from an EMBL/GenBank/DDBJ whole genome shotgun (WGS) entry which is preliminary data.</text>
</comment>
<accession>A0AAV7YZR7</accession>
<dbReference type="AlphaFoldDB" id="A0AAV7YZR7"/>
<sequence>MEANHEILSTLTSYSLINSETIQSYSLLFKDEFITQEANKHFEQFDSYSKQTKKLLLQLKSKHHKNGLLFGFDNDLLSAVGFLNQKTDLKLPEEDIEGEKEEKEEKQKEKEKQKQKEKQKEKEQKAEIVFKTFCLSTKLFDIKNPLKYSTLFHRSHFLPKLPLIEKYFESIKEIQQGKKQKDKEKEKKHLPSSQKKFGLKKGSKNNKILKFKNHPIINTKDNSYNLQFQFFLAFFSNQSENSDNKTNFDLLLQHLRSLTVLSLRKEPQNILSSFLEYILKIVKEEKMKLDNSLVYEKFLKILFWLYYTTGQFQILLLLIKNLINTKYNKTILTENIQKGINEIFNFIPLKEFKISNILGKINEFKEISFNIKNYHYDYNTRHNANDDNMNLVEDFNKDNIFLKFQPSLAISEHFLYVYCSYGLLKVGKGQLNSKIGKVYQILTLNKLCQEKLNNIKNRDCSICILENYLFFWNGQNLIKINKKDLSIIKKYELNEINFLFNLPIFINQNNKIKKKLKNKLNLLNLFKKKKYLTKYIKIFC</sequence>